<comment type="cofactor">
    <cofactor evidence="1">
        <name>pyridoxal 5'-phosphate</name>
        <dbReference type="ChEBI" id="CHEBI:597326"/>
    </cofactor>
</comment>
<dbReference type="Pfam" id="PF00291">
    <property type="entry name" value="PALP"/>
    <property type="match status" value="1"/>
</dbReference>
<name>A0ABN4X106_9HYPH</name>
<gene>
    <name evidence="5" type="ORF">B0E33_18580</name>
</gene>
<sequence>MNVSSATSPQFVQPLTGKTFGLDKAIWCSPDKTPLMVSTLPGITRNDLDSGTRSIWRYAKSLPLKIDRPICLGEGGTPLVSGQFEGANYRFKLEWFSPTGSFKDRGASVLMSYIRHLGITSVVEDSSGNGGAAIAAYGAAAGMNVEILVPAYTQPSKVAQIRAYGANVTLVPGTRQDTEDAAIALSNHVFYASHNWHPMFLQGTKTLGYEIWEDLGFKAPDNIVIPAAAGSNVLGCHLAFEELQAAGEIDRMPRIFVTQPKNCCPLHYALNPDLLEEHAPSFEPTIAEGTAIRQPIRLSEMIEAVSVTGGTTAVLSENEILKAALSLAKQGIYTEPTSAHAAAGASQLLRRGHINPDDETIVILTGSGLKATQFYADHFSKTTTA</sequence>
<evidence type="ECO:0000313" key="6">
    <source>
        <dbReference type="Proteomes" id="UP000188174"/>
    </source>
</evidence>
<dbReference type="Gene3D" id="3.40.50.1100">
    <property type="match status" value="2"/>
</dbReference>
<dbReference type="InterPro" id="IPR000634">
    <property type="entry name" value="Ser/Thr_deHydtase_PyrdxlP-BS"/>
</dbReference>
<dbReference type="InterPro" id="IPR001926">
    <property type="entry name" value="TrpB-like_PALP"/>
</dbReference>
<keyword evidence="6" id="KW-1185">Reference proteome</keyword>
<dbReference type="PROSITE" id="PS00165">
    <property type="entry name" value="DEHYDRATASE_SER_THR"/>
    <property type="match status" value="1"/>
</dbReference>
<organism evidence="5 6">
    <name type="scientific">Roseibium algicola</name>
    <dbReference type="NCBI Taxonomy" id="2857014"/>
    <lineage>
        <taxon>Bacteria</taxon>
        <taxon>Pseudomonadati</taxon>
        <taxon>Pseudomonadota</taxon>
        <taxon>Alphaproteobacteria</taxon>
        <taxon>Hyphomicrobiales</taxon>
        <taxon>Stappiaceae</taxon>
        <taxon>Roseibium</taxon>
    </lineage>
</organism>
<evidence type="ECO:0000313" key="5">
    <source>
        <dbReference type="EMBL" id="AQQ05335.1"/>
    </source>
</evidence>
<dbReference type="InterPro" id="IPR036052">
    <property type="entry name" value="TrpB-like_PALP_sf"/>
</dbReference>
<evidence type="ECO:0000256" key="3">
    <source>
        <dbReference type="ARBA" id="ARBA00023239"/>
    </source>
</evidence>
<dbReference type="RefSeq" id="WP_077292009.1">
    <property type="nucleotide sequence ID" value="NZ_CP019630.1"/>
</dbReference>
<protein>
    <submittedName>
        <fullName evidence="5">Pyridoxal-5'-phosphate-dependent protein subunit beta</fullName>
    </submittedName>
</protein>
<reference evidence="5 6" key="1">
    <citation type="submission" date="2017-02" db="EMBL/GenBank/DDBJ databases">
        <authorList>
            <person name="Jeong S."/>
        </authorList>
    </citation>
    <scope>NUCLEOTIDE SEQUENCE [LARGE SCALE GENOMIC DNA]</scope>
    <source>
        <strain evidence="5 6">RMAR6-6</strain>
    </source>
</reference>
<evidence type="ECO:0000256" key="1">
    <source>
        <dbReference type="ARBA" id="ARBA00001933"/>
    </source>
</evidence>
<evidence type="ECO:0000256" key="2">
    <source>
        <dbReference type="ARBA" id="ARBA00022898"/>
    </source>
</evidence>
<dbReference type="EMBL" id="CP019630">
    <property type="protein sequence ID" value="AQQ05335.1"/>
    <property type="molecule type" value="Genomic_DNA"/>
</dbReference>
<feature type="domain" description="Tryptophan synthase beta chain-like PALP" evidence="4">
    <location>
        <begin position="72"/>
        <end position="366"/>
    </location>
</feature>
<dbReference type="InterPro" id="IPR050147">
    <property type="entry name" value="Ser/Thr_Dehydratase"/>
</dbReference>
<keyword evidence="3" id="KW-0456">Lyase</keyword>
<evidence type="ECO:0000259" key="4">
    <source>
        <dbReference type="Pfam" id="PF00291"/>
    </source>
</evidence>
<dbReference type="PANTHER" id="PTHR48078:SF6">
    <property type="entry name" value="L-THREONINE DEHYDRATASE CATABOLIC TDCB"/>
    <property type="match status" value="1"/>
</dbReference>
<keyword evidence="2" id="KW-0663">Pyridoxal phosphate</keyword>
<dbReference type="PANTHER" id="PTHR48078">
    <property type="entry name" value="THREONINE DEHYDRATASE, MITOCHONDRIAL-RELATED"/>
    <property type="match status" value="1"/>
</dbReference>
<dbReference type="Proteomes" id="UP000188174">
    <property type="component" value="Chromosome"/>
</dbReference>
<accession>A0ABN4X106</accession>
<proteinExistence type="predicted"/>
<dbReference type="SUPFAM" id="SSF53686">
    <property type="entry name" value="Tryptophan synthase beta subunit-like PLP-dependent enzymes"/>
    <property type="match status" value="1"/>
</dbReference>